<dbReference type="eggNOG" id="COG1182">
    <property type="taxonomic scope" value="Bacteria"/>
</dbReference>
<proteinExistence type="inferred from homology"/>
<protein>
    <recommendedName>
        <fullName evidence="6">FMN dependent NADH:quinone oxidoreductase</fullName>
        <ecNumber evidence="6">1.6.5.-</ecNumber>
    </recommendedName>
    <alternativeName>
        <fullName evidence="6">Azo-dye reductase</fullName>
    </alternativeName>
    <alternativeName>
        <fullName evidence="6">FMN-dependent NADH-azo compound oxidoreductase</fullName>
    </alternativeName>
    <alternativeName>
        <fullName evidence="6">FMN-dependent NADH-azoreductase</fullName>
        <ecNumber evidence="6">1.7.1.17</ecNumber>
    </alternativeName>
</protein>
<dbReference type="STRING" id="574376.BAMA_01815"/>
<dbReference type="InterPro" id="IPR003680">
    <property type="entry name" value="Flavodoxin_fold"/>
</dbReference>
<dbReference type="EMBL" id="JOTN01000001">
    <property type="protein sequence ID" value="KEK21532.1"/>
    <property type="molecule type" value="Genomic_DNA"/>
</dbReference>
<dbReference type="PANTHER" id="PTHR43741">
    <property type="entry name" value="FMN-DEPENDENT NADH-AZOREDUCTASE 1"/>
    <property type="match status" value="1"/>
</dbReference>
<comment type="caution">
    <text evidence="8">The sequence shown here is derived from an EMBL/GenBank/DDBJ whole genome shotgun (WGS) entry which is preliminary data.</text>
</comment>
<evidence type="ECO:0000256" key="2">
    <source>
        <dbReference type="ARBA" id="ARBA00022643"/>
    </source>
</evidence>
<comment type="function">
    <text evidence="6">Also exhibits azoreductase activity. Catalyzes the reductive cleavage of the azo bond in aromatic azo compounds to the corresponding amines.</text>
</comment>
<accession>A0A073K522</accession>
<keyword evidence="3 6" id="KW-0560">Oxidoreductase</keyword>
<dbReference type="EC" id="1.7.1.17" evidence="6"/>
<evidence type="ECO:0000313" key="8">
    <source>
        <dbReference type="EMBL" id="KEK21532.1"/>
    </source>
</evidence>
<keyword evidence="4 6" id="KW-0520">NAD</keyword>
<name>A0A073K522_9BACI</name>
<comment type="caution">
    <text evidence="6">Lacks conserved residue(s) required for the propagation of feature annotation.</text>
</comment>
<dbReference type="OrthoDB" id="9805013at2"/>
<dbReference type="PANTHER" id="PTHR43741:SF4">
    <property type="entry name" value="FMN-DEPENDENT NADH:QUINONE OXIDOREDUCTASE"/>
    <property type="match status" value="1"/>
</dbReference>
<comment type="catalytic activity">
    <reaction evidence="5">
        <text>N,N-dimethyl-1,4-phenylenediamine + anthranilate + 2 NAD(+) = 2-(4-dimethylaminophenyl)diazenylbenzoate + 2 NADH + 2 H(+)</text>
        <dbReference type="Rhea" id="RHEA:55872"/>
        <dbReference type="ChEBI" id="CHEBI:15378"/>
        <dbReference type="ChEBI" id="CHEBI:15783"/>
        <dbReference type="ChEBI" id="CHEBI:16567"/>
        <dbReference type="ChEBI" id="CHEBI:57540"/>
        <dbReference type="ChEBI" id="CHEBI:57945"/>
        <dbReference type="ChEBI" id="CHEBI:71579"/>
        <dbReference type="EC" id="1.7.1.17"/>
    </reaction>
    <physiologicalReaction direction="right-to-left" evidence="5">
        <dbReference type="Rhea" id="RHEA:55874"/>
    </physiologicalReaction>
</comment>
<dbReference type="InterPro" id="IPR050104">
    <property type="entry name" value="FMN-dep_NADH:Q_OxRdtase_AzoR1"/>
</dbReference>
<dbReference type="AlphaFoldDB" id="A0A073K522"/>
<dbReference type="InterPro" id="IPR023048">
    <property type="entry name" value="NADH:quinone_OxRdtase_FMN_depd"/>
</dbReference>
<dbReference type="InterPro" id="IPR029039">
    <property type="entry name" value="Flavoprotein-like_sf"/>
</dbReference>
<evidence type="ECO:0000259" key="7">
    <source>
        <dbReference type="Pfam" id="PF02525"/>
    </source>
</evidence>
<dbReference type="GO" id="GO:0010181">
    <property type="term" value="F:FMN binding"/>
    <property type="evidence" value="ECO:0007669"/>
    <property type="project" value="UniProtKB-UniRule"/>
</dbReference>
<evidence type="ECO:0000256" key="5">
    <source>
        <dbReference type="ARBA" id="ARBA00048542"/>
    </source>
</evidence>
<dbReference type="HAMAP" id="MF_01216">
    <property type="entry name" value="Azoreductase_type1"/>
    <property type="match status" value="1"/>
</dbReference>
<comment type="subunit">
    <text evidence="6">Homodimer.</text>
</comment>
<keyword evidence="1 6" id="KW-0285">Flavoprotein</keyword>
<comment type="function">
    <text evidence="6">Quinone reductase that provides resistance to thiol-specific stress caused by electrophilic quinones.</text>
</comment>
<dbReference type="Pfam" id="PF02525">
    <property type="entry name" value="Flavodoxin_2"/>
    <property type="match status" value="1"/>
</dbReference>
<evidence type="ECO:0000256" key="1">
    <source>
        <dbReference type="ARBA" id="ARBA00022630"/>
    </source>
</evidence>
<evidence type="ECO:0000256" key="3">
    <source>
        <dbReference type="ARBA" id="ARBA00023002"/>
    </source>
</evidence>
<dbReference type="GO" id="GO:0016652">
    <property type="term" value="F:oxidoreductase activity, acting on NAD(P)H as acceptor"/>
    <property type="evidence" value="ECO:0007669"/>
    <property type="project" value="UniProtKB-UniRule"/>
</dbReference>
<dbReference type="GO" id="GO:0016655">
    <property type="term" value="F:oxidoreductase activity, acting on NAD(P)H, quinone or similar compound as acceptor"/>
    <property type="evidence" value="ECO:0007669"/>
    <property type="project" value="InterPro"/>
</dbReference>
<dbReference type="Gene3D" id="3.40.50.360">
    <property type="match status" value="1"/>
</dbReference>
<dbReference type="EC" id="1.6.5.-" evidence="6"/>
<feature type="domain" description="Flavodoxin-like fold" evidence="7">
    <location>
        <begin position="3"/>
        <end position="203"/>
    </location>
</feature>
<keyword evidence="2 6" id="KW-0288">FMN</keyword>
<reference evidence="8 9" key="1">
    <citation type="submission" date="2014-06" db="EMBL/GenBank/DDBJ databases">
        <title>Draft genome sequence of Bacillus manliponensis JCM 15802 (MCCC 1A00708).</title>
        <authorList>
            <person name="Lai Q."/>
            <person name="Liu Y."/>
            <person name="Shao Z."/>
        </authorList>
    </citation>
    <scope>NUCLEOTIDE SEQUENCE [LARGE SCALE GENOMIC DNA]</scope>
    <source>
        <strain evidence="8 9">JCM 15802</strain>
    </source>
</reference>
<sequence length="208" mass="22828">MTTVLFVKANNRPAEQAVSVKLYETFLASYKEANPTHTIVELDLYKEELPYVGVDMINGTFKSGKGFALTEEEAKAVAVADKYLDQFLAADKVVFAFPLWNLTIPAVLHTYIDYLNRAGKTFKYTAEGPVGLVTDKKIALLNARGGVYSEGPAAEVEMAVKYVAAMMGFFGARDIETVIIEGHNQFVDRAEEIIANGLEEAAKVANTF</sequence>
<comment type="catalytic activity">
    <reaction evidence="6">
        <text>2 a quinone + NADH + H(+) = 2 a 1,4-benzosemiquinone + NAD(+)</text>
        <dbReference type="Rhea" id="RHEA:65952"/>
        <dbReference type="ChEBI" id="CHEBI:15378"/>
        <dbReference type="ChEBI" id="CHEBI:57540"/>
        <dbReference type="ChEBI" id="CHEBI:57945"/>
        <dbReference type="ChEBI" id="CHEBI:132124"/>
        <dbReference type="ChEBI" id="CHEBI:134225"/>
    </reaction>
</comment>
<evidence type="ECO:0000256" key="4">
    <source>
        <dbReference type="ARBA" id="ARBA00023027"/>
    </source>
</evidence>
<evidence type="ECO:0000313" key="9">
    <source>
        <dbReference type="Proteomes" id="UP000027822"/>
    </source>
</evidence>
<dbReference type="RefSeq" id="WP_034635525.1">
    <property type="nucleotide sequence ID" value="NZ_CBCSJC010000002.1"/>
</dbReference>
<dbReference type="NCBIfam" id="NF010075">
    <property type="entry name" value="PRK13556.1"/>
    <property type="match status" value="1"/>
</dbReference>
<dbReference type="SUPFAM" id="SSF52218">
    <property type="entry name" value="Flavoproteins"/>
    <property type="match status" value="1"/>
</dbReference>
<organism evidence="8 9">
    <name type="scientific">Bacillus manliponensis</name>
    <dbReference type="NCBI Taxonomy" id="574376"/>
    <lineage>
        <taxon>Bacteria</taxon>
        <taxon>Bacillati</taxon>
        <taxon>Bacillota</taxon>
        <taxon>Bacilli</taxon>
        <taxon>Bacillales</taxon>
        <taxon>Bacillaceae</taxon>
        <taxon>Bacillus</taxon>
        <taxon>Bacillus cereus group</taxon>
    </lineage>
</organism>
<comment type="cofactor">
    <cofactor evidence="6">
        <name>FMN</name>
        <dbReference type="ChEBI" id="CHEBI:58210"/>
    </cofactor>
    <text evidence="6">Binds 1 FMN per subunit.</text>
</comment>
<keyword evidence="9" id="KW-1185">Reference proteome</keyword>
<gene>
    <name evidence="6" type="primary">azoR</name>
    <name evidence="8" type="ORF">BAMA_01815</name>
</gene>
<evidence type="ECO:0000256" key="6">
    <source>
        <dbReference type="HAMAP-Rule" id="MF_01216"/>
    </source>
</evidence>
<dbReference type="GO" id="GO:0009055">
    <property type="term" value="F:electron transfer activity"/>
    <property type="evidence" value="ECO:0007669"/>
    <property type="project" value="UniProtKB-UniRule"/>
</dbReference>
<dbReference type="Proteomes" id="UP000027822">
    <property type="component" value="Unassembled WGS sequence"/>
</dbReference>
<comment type="similarity">
    <text evidence="6">Belongs to the azoreductase type 1 family.</text>
</comment>